<evidence type="ECO:0000313" key="1">
    <source>
        <dbReference type="EMBL" id="WTS12282.1"/>
    </source>
</evidence>
<gene>
    <name evidence="1" type="ORF">OHU69_15335</name>
</gene>
<dbReference type="EMBL" id="CP108195">
    <property type="protein sequence ID" value="WTS12282.1"/>
    <property type="molecule type" value="Genomic_DNA"/>
</dbReference>
<proteinExistence type="predicted"/>
<protein>
    <submittedName>
        <fullName evidence="1">Uncharacterized protein</fullName>
    </submittedName>
</protein>
<sequence length="63" mass="6467">MSRVFSAHAVPVDGCISGPARDGGDCCYAPDTGLLTQDTGFAPAFDVATAVADYAGWHADNPH</sequence>
<dbReference type="AlphaFoldDB" id="A0AAU1U397"/>
<name>A0AAU1U397_9ACTN</name>
<reference evidence="1" key="1">
    <citation type="submission" date="2022-10" db="EMBL/GenBank/DDBJ databases">
        <title>The complete genomes of actinobacterial strains from the NBC collection.</title>
        <authorList>
            <person name="Joergensen T.S."/>
            <person name="Alvarez Arevalo M."/>
            <person name="Sterndorff E.B."/>
            <person name="Faurdal D."/>
            <person name="Vuksanovic O."/>
            <person name="Mourched A.-S."/>
            <person name="Charusanti P."/>
            <person name="Shaw S."/>
            <person name="Blin K."/>
            <person name="Weber T."/>
        </authorList>
    </citation>
    <scope>NUCLEOTIDE SEQUENCE</scope>
    <source>
        <strain evidence="1">NBC_00119</strain>
    </source>
</reference>
<accession>A0AAU1U397</accession>
<organism evidence="1">
    <name type="scientific">Streptomyces sp. NBC_00119</name>
    <dbReference type="NCBI Taxonomy" id="2975659"/>
    <lineage>
        <taxon>Bacteria</taxon>
        <taxon>Bacillati</taxon>
        <taxon>Actinomycetota</taxon>
        <taxon>Actinomycetes</taxon>
        <taxon>Kitasatosporales</taxon>
        <taxon>Streptomycetaceae</taxon>
        <taxon>Streptomyces</taxon>
    </lineage>
</organism>